<evidence type="ECO:0000256" key="2">
    <source>
        <dbReference type="ARBA" id="ARBA00009152"/>
    </source>
</evidence>
<organism evidence="9">
    <name type="scientific">bioreactor metagenome</name>
    <dbReference type="NCBI Taxonomy" id="1076179"/>
    <lineage>
        <taxon>unclassified sequences</taxon>
        <taxon>metagenomes</taxon>
        <taxon>ecological metagenomes</taxon>
    </lineage>
</organism>
<evidence type="ECO:0000256" key="6">
    <source>
        <dbReference type="ARBA" id="ARBA00023102"/>
    </source>
</evidence>
<comment type="catalytic activity">
    <reaction evidence="7">
        <text>L-histidinol phosphate + H2O = L-histidinol + phosphate</text>
        <dbReference type="Rhea" id="RHEA:14465"/>
        <dbReference type="ChEBI" id="CHEBI:15377"/>
        <dbReference type="ChEBI" id="CHEBI:43474"/>
        <dbReference type="ChEBI" id="CHEBI:57699"/>
        <dbReference type="ChEBI" id="CHEBI:57980"/>
        <dbReference type="EC" id="3.1.3.15"/>
    </reaction>
</comment>
<gene>
    <name evidence="9" type="primary">hisK_31</name>
    <name evidence="9" type="ORF">SDC9_163510</name>
</gene>
<dbReference type="AlphaFoldDB" id="A0A645FRC8"/>
<dbReference type="InterPro" id="IPR010140">
    <property type="entry name" value="Histidinol_P_phosphatase_HisJ"/>
</dbReference>
<dbReference type="PANTHER" id="PTHR21039:SF0">
    <property type="entry name" value="HISTIDINOL-PHOSPHATASE"/>
    <property type="match status" value="1"/>
</dbReference>
<dbReference type="PANTHER" id="PTHR21039">
    <property type="entry name" value="HISTIDINOL PHOSPHATASE-RELATED"/>
    <property type="match status" value="1"/>
</dbReference>
<dbReference type="SMART" id="SM00481">
    <property type="entry name" value="POLIIIAc"/>
    <property type="match status" value="1"/>
</dbReference>
<dbReference type="Gene3D" id="3.20.20.140">
    <property type="entry name" value="Metal-dependent hydrolases"/>
    <property type="match status" value="1"/>
</dbReference>
<dbReference type="InterPro" id="IPR004013">
    <property type="entry name" value="PHP_dom"/>
</dbReference>
<evidence type="ECO:0000313" key="9">
    <source>
        <dbReference type="EMBL" id="MPN16172.1"/>
    </source>
</evidence>
<dbReference type="GO" id="GO:0004401">
    <property type="term" value="F:histidinol-phosphatase activity"/>
    <property type="evidence" value="ECO:0007669"/>
    <property type="project" value="UniProtKB-EC"/>
</dbReference>
<dbReference type="EMBL" id="VSSQ01063087">
    <property type="protein sequence ID" value="MPN16172.1"/>
    <property type="molecule type" value="Genomic_DNA"/>
</dbReference>
<evidence type="ECO:0000256" key="1">
    <source>
        <dbReference type="ARBA" id="ARBA00004970"/>
    </source>
</evidence>
<keyword evidence="5 9" id="KW-0378">Hydrolase</keyword>
<evidence type="ECO:0000256" key="5">
    <source>
        <dbReference type="ARBA" id="ARBA00022801"/>
    </source>
</evidence>
<evidence type="ECO:0000256" key="4">
    <source>
        <dbReference type="ARBA" id="ARBA00022605"/>
    </source>
</evidence>
<dbReference type="GO" id="GO:0005737">
    <property type="term" value="C:cytoplasm"/>
    <property type="evidence" value="ECO:0007669"/>
    <property type="project" value="TreeGrafter"/>
</dbReference>
<evidence type="ECO:0000259" key="8">
    <source>
        <dbReference type="SMART" id="SM00481"/>
    </source>
</evidence>
<dbReference type="InterPro" id="IPR003141">
    <property type="entry name" value="Pol/His_phosphatase_N"/>
</dbReference>
<accession>A0A645FRC8</accession>
<name>A0A645FRC8_9ZZZZ</name>
<comment type="caution">
    <text evidence="9">The sequence shown here is derived from an EMBL/GenBank/DDBJ whole genome shotgun (WGS) entry which is preliminary data.</text>
</comment>
<evidence type="ECO:0000256" key="3">
    <source>
        <dbReference type="ARBA" id="ARBA00013085"/>
    </source>
</evidence>
<dbReference type="SUPFAM" id="SSF89550">
    <property type="entry name" value="PHP domain-like"/>
    <property type="match status" value="1"/>
</dbReference>
<dbReference type="UniPathway" id="UPA00031">
    <property type="reaction ID" value="UER00013"/>
</dbReference>
<sequence length="261" mass="28928">MFLMDYHLHSEFSDDCTAPLRAQLEAAQAAGLAEVCFTDHIDFDGVGLLPADLVARDAAIEALRGDFPGITIRRGAEVGLKDAVSASQSFAFCEKRNLDFIIASVHIVQGVDAYCPVYFDSRTQAEIYAGYLAWAAQILPTYSYFNVLGHYDFCAKFAPYSNRAFRYSHAPEALDSLFRQLVAAGKGMEVNTSAWREDPAWGLDVLRRYRTLGGEFVTVGSDAHQPQRVGRRIKEALDLARAAGIPYVATFQAMQPTFHRL</sequence>
<comment type="similarity">
    <text evidence="2">Belongs to the PHP hydrolase family. HisK subfamily.</text>
</comment>
<dbReference type="InterPro" id="IPR016195">
    <property type="entry name" value="Pol/histidinol_Pase-like"/>
</dbReference>
<dbReference type="GO" id="GO:0000105">
    <property type="term" value="P:L-histidine biosynthetic process"/>
    <property type="evidence" value="ECO:0007669"/>
    <property type="project" value="UniProtKB-UniPathway"/>
</dbReference>
<dbReference type="Pfam" id="PF02811">
    <property type="entry name" value="PHP"/>
    <property type="match status" value="1"/>
</dbReference>
<evidence type="ECO:0000256" key="7">
    <source>
        <dbReference type="ARBA" id="ARBA00049158"/>
    </source>
</evidence>
<keyword evidence="6" id="KW-0368">Histidine biosynthesis</keyword>
<dbReference type="NCBIfam" id="TIGR01856">
    <property type="entry name" value="hisJ_fam"/>
    <property type="match status" value="1"/>
</dbReference>
<dbReference type="EC" id="3.1.3.15" evidence="3"/>
<feature type="domain" description="Polymerase/histidinol phosphatase N-terminal" evidence="8">
    <location>
        <begin position="4"/>
        <end position="82"/>
    </location>
</feature>
<reference evidence="9" key="1">
    <citation type="submission" date="2019-08" db="EMBL/GenBank/DDBJ databases">
        <authorList>
            <person name="Kucharzyk K."/>
            <person name="Murdoch R.W."/>
            <person name="Higgins S."/>
            <person name="Loffler F."/>
        </authorList>
    </citation>
    <scope>NUCLEOTIDE SEQUENCE</scope>
</reference>
<comment type="pathway">
    <text evidence="1">Amino-acid biosynthesis; L-histidine biosynthesis; L-histidine from 5-phospho-alpha-D-ribose 1-diphosphate: step 8/9.</text>
</comment>
<proteinExistence type="inferred from homology"/>
<protein>
    <recommendedName>
        <fullName evidence="3">histidinol-phosphatase</fullName>
        <ecNumber evidence="3">3.1.3.15</ecNumber>
    </recommendedName>
</protein>
<keyword evidence="4" id="KW-0028">Amino-acid biosynthesis</keyword>